<evidence type="ECO:0000313" key="2">
    <source>
        <dbReference type="EMBL" id="QSG08631.1"/>
    </source>
</evidence>
<evidence type="ECO:0000256" key="1">
    <source>
        <dbReference type="SAM" id="MobiDB-lite"/>
    </source>
</evidence>
<dbReference type="KEGG" id="hds:HSR122_1233"/>
<proteinExistence type="predicted"/>
<dbReference type="EMBL" id="CP064788">
    <property type="protein sequence ID" value="QSG08631.1"/>
    <property type="molecule type" value="Genomic_DNA"/>
</dbReference>
<reference evidence="2 3" key="1">
    <citation type="submission" date="2020-11" db="EMBL/GenBank/DDBJ databases">
        <title>Carbohydrate-dependent, anaerobic sulfur respiration: A novel catabolism in halophilic archaea.</title>
        <authorList>
            <person name="Sorokin D.Y."/>
            <person name="Messina E."/>
            <person name="Smedile F."/>
            <person name="La Cono V."/>
            <person name="Hallsworth J.E."/>
            <person name="Yakimov M.M."/>
        </authorList>
    </citation>
    <scope>NUCLEOTIDE SEQUENCE [LARGE SCALE GENOMIC DNA]</scope>
    <source>
        <strain evidence="2 3">HSR12-2</strain>
    </source>
</reference>
<sequence length="55" mass="6248">MGRLVIDMPTELRVRSDPADSEPQPCTDSNVEGESLPPDVRRFLSWFACWSPISR</sequence>
<keyword evidence="3" id="KW-1185">Reference proteome</keyword>
<organism evidence="2 3">
    <name type="scientific">Halapricum desulfuricans</name>
    <dbReference type="NCBI Taxonomy" id="2841257"/>
    <lineage>
        <taxon>Archaea</taxon>
        <taxon>Methanobacteriati</taxon>
        <taxon>Methanobacteriota</taxon>
        <taxon>Stenosarchaea group</taxon>
        <taxon>Halobacteria</taxon>
        <taxon>Halobacteriales</taxon>
        <taxon>Haloarculaceae</taxon>
        <taxon>Halapricum</taxon>
    </lineage>
</organism>
<feature type="region of interest" description="Disordered" evidence="1">
    <location>
        <begin position="1"/>
        <end position="34"/>
    </location>
</feature>
<protein>
    <submittedName>
        <fullName evidence="2">Uncharacterized protein</fullName>
    </submittedName>
</protein>
<accession>A0A897N858</accession>
<name>A0A897N858_9EURY</name>
<dbReference type="AlphaFoldDB" id="A0A897N858"/>
<evidence type="ECO:0000313" key="3">
    <source>
        <dbReference type="Proteomes" id="UP000662973"/>
    </source>
</evidence>
<dbReference type="GeneID" id="68851880"/>
<gene>
    <name evidence="2" type="ORF">HSR122_1233</name>
</gene>
<dbReference type="Proteomes" id="UP000662973">
    <property type="component" value="Chromosome"/>
</dbReference>
<dbReference type="RefSeq" id="WP_229111860.1">
    <property type="nucleotide sequence ID" value="NZ_CP064788.1"/>
</dbReference>